<evidence type="ECO:0000256" key="1">
    <source>
        <dbReference type="SAM" id="MobiDB-lite"/>
    </source>
</evidence>
<evidence type="ECO:0000313" key="2">
    <source>
        <dbReference type="EMBL" id="TRY88689.1"/>
    </source>
</evidence>
<protein>
    <submittedName>
        <fullName evidence="2">Uncharacterized protein</fullName>
    </submittedName>
</protein>
<comment type="caution">
    <text evidence="2">The sequence shown here is derived from an EMBL/GenBank/DDBJ whole genome shotgun (WGS) entry which is preliminary data.</text>
</comment>
<sequence>MQTECHLWPCWTQPMPAKHSSEPFRRRRGRWQRPAESGTRQRVV</sequence>
<name>A0A553QFJ0_9TELE</name>
<feature type="region of interest" description="Disordered" evidence="1">
    <location>
        <begin position="15"/>
        <end position="44"/>
    </location>
</feature>
<organism evidence="2 3">
    <name type="scientific">Danionella cerebrum</name>
    <dbReference type="NCBI Taxonomy" id="2873325"/>
    <lineage>
        <taxon>Eukaryota</taxon>
        <taxon>Metazoa</taxon>
        <taxon>Chordata</taxon>
        <taxon>Craniata</taxon>
        <taxon>Vertebrata</taxon>
        <taxon>Euteleostomi</taxon>
        <taxon>Actinopterygii</taxon>
        <taxon>Neopterygii</taxon>
        <taxon>Teleostei</taxon>
        <taxon>Ostariophysi</taxon>
        <taxon>Cypriniformes</taxon>
        <taxon>Danionidae</taxon>
        <taxon>Danioninae</taxon>
        <taxon>Danionella</taxon>
    </lineage>
</organism>
<dbReference type="Proteomes" id="UP000316079">
    <property type="component" value="Unassembled WGS sequence"/>
</dbReference>
<evidence type="ECO:0000313" key="3">
    <source>
        <dbReference type="Proteomes" id="UP000316079"/>
    </source>
</evidence>
<proteinExistence type="predicted"/>
<reference evidence="2 3" key="1">
    <citation type="journal article" date="2019" name="Sci. Data">
        <title>Hybrid genome assembly and annotation of Danionella translucida.</title>
        <authorList>
            <person name="Kadobianskyi M."/>
            <person name="Schulze L."/>
            <person name="Schuelke M."/>
            <person name="Judkewitz B."/>
        </authorList>
    </citation>
    <scope>NUCLEOTIDE SEQUENCE [LARGE SCALE GENOMIC DNA]</scope>
    <source>
        <strain evidence="2 3">Bolton</strain>
    </source>
</reference>
<dbReference type="EMBL" id="SRMA01026027">
    <property type="protein sequence ID" value="TRY88689.1"/>
    <property type="molecule type" value="Genomic_DNA"/>
</dbReference>
<gene>
    <name evidence="2" type="ORF">DNTS_026129</name>
</gene>
<accession>A0A553QFJ0</accession>
<dbReference type="AlphaFoldDB" id="A0A553QFJ0"/>
<keyword evidence="3" id="KW-1185">Reference proteome</keyword>